<dbReference type="InterPro" id="IPR005064">
    <property type="entry name" value="BUG"/>
</dbReference>
<evidence type="ECO:0000256" key="2">
    <source>
        <dbReference type="SAM" id="SignalP"/>
    </source>
</evidence>
<comment type="similarity">
    <text evidence="1">Belongs to the UPF0065 (bug) family.</text>
</comment>
<dbReference type="Gene3D" id="3.40.190.10">
    <property type="entry name" value="Periplasmic binding protein-like II"/>
    <property type="match status" value="1"/>
</dbReference>
<name>A0AAW5R5K9_9HYPH</name>
<dbReference type="PANTHER" id="PTHR42928">
    <property type="entry name" value="TRICARBOXYLATE-BINDING PROTEIN"/>
    <property type="match status" value="1"/>
</dbReference>
<accession>A0AAW5R5K9</accession>
<comment type="caution">
    <text evidence="3">The sequence shown here is derived from an EMBL/GenBank/DDBJ whole genome shotgun (WGS) entry which is preliminary data.</text>
</comment>
<dbReference type="Proteomes" id="UP001320898">
    <property type="component" value="Unassembled WGS sequence"/>
</dbReference>
<organism evidence="3 4">
    <name type="scientific">Microbaculum marinisediminis</name>
    <dbReference type="NCBI Taxonomy" id="2931392"/>
    <lineage>
        <taxon>Bacteria</taxon>
        <taxon>Pseudomonadati</taxon>
        <taxon>Pseudomonadota</taxon>
        <taxon>Alphaproteobacteria</taxon>
        <taxon>Hyphomicrobiales</taxon>
        <taxon>Tepidamorphaceae</taxon>
        <taxon>Microbaculum</taxon>
    </lineage>
</organism>
<evidence type="ECO:0000313" key="3">
    <source>
        <dbReference type="EMBL" id="MCT8974650.1"/>
    </source>
</evidence>
<dbReference type="Pfam" id="PF03401">
    <property type="entry name" value="TctC"/>
    <property type="match status" value="1"/>
</dbReference>
<keyword evidence="2" id="KW-0732">Signal</keyword>
<feature type="signal peptide" evidence="2">
    <location>
        <begin position="1"/>
        <end position="27"/>
    </location>
</feature>
<dbReference type="Gene3D" id="3.40.190.150">
    <property type="entry name" value="Bordetella uptake gene, domain 1"/>
    <property type="match status" value="1"/>
</dbReference>
<dbReference type="AlphaFoldDB" id="A0AAW5R5K9"/>
<proteinExistence type="inferred from homology"/>
<dbReference type="CDD" id="cd07012">
    <property type="entry name" value="PBP2_Bug_TTT"/>
    <property type="match status" value="1"/>
</dbReference>
<dbReference type="PIRSF" id="PIRSF017082">
    <property type="entry name" value="YflP"/>
    <property type="match status" value="1"/>
</dbReference>
<dbReference type="SUPFAM" id="SSF53850">
    <property type="entry name" value="Periplasmic binding protein-like II"/>
    <property type="match status" value="1"/>
</dbReference>
<evidence type="ECO:0000256" key="1">
    <source>
        <dbReference type="ARBA" id="ARBA00006987"/>
    </source>
</evidence>
<protein>
    <submittedName>
        <fullName evidence="3">Tripartite tricarboxylate transporter substrate binding protein</fullName>
    </submittedName>
</protein>
<feature type="chain" id="PRO_5043700481" evidence="2">
    <location>
        <begin position="28"/>
        <end position="317"/>
    </location>
</feature>
<keyword evidence="4" id="KW-1185">Reference proteome</keyword>
<evidence type="ECO:0000313" key="4">
    <source>
        <dbReference type="Proteomes" id="UP001320898"/>
    </source>
</evidence>
<sequence>MFHSVGTIAAAIVAGGAVMMAPLAGHAADYPCDSVEWIVGWGAGGGSDTFARSMAPGVGDALGVPVTVINMPGASSITAMEEVLARDADGCTLFSVTPDQLTNEITGLTDLSHTDLAPVMRAHVDIGMLYGAEDGGIGSWDDVASADKELLVGGTGAASFDEIVVSIILDSAGVGYRYIPYENASDMHADLIGGRLDMIYDEVSVMAPMIEAGQVKPLLALADESLEAYADVPAAGGKGYDVPPSLWRGVSVKAGTDEAAVSQLEAAFMAAADTPVYQEFEAGRMLNLYPGRQGAADFSATLAKEHDAYKSVIGSKN</sequence>
<reference evidence="3 4" key="1">
    <citation type="submission" date="2022-04" db="EMBL/GenBank/DDBJ databases">
        <authorList>
            <person name="Ye Y.-Q."/>
            <person name="Du Z.-J."/>
        </authorList>
    </citation>
    <scope>NUCLEOTIDE SEQUENCE [LARGE SCALE GENOMIC DNA]</scope>
    <source>
        <strain evidence="3 4">A6E488</strain>
    </source>
</reference>
<gene>
    <name evidence="3" type="ORF">MUB46_22525</name>
</gene>
<dbReference type="PANTHER" id="PTHR42928:SF5">
    <property type="entry name" value="BLR1237 PROTEIN"/>
    <property type="match status" value="1"/>
</dbReference>
<dbReference type="InterPro" id="IPR042100">
    <property type="entry name" value="Bug_dom1"/>
</dbReference>
<dbReference type="EMBL" id="JALIDZ010000013">
    <property type="protein sequence ID" value="MCT8974650.1"/>
    <property type="molecule type" value="Genomic_DNA"/>
</dbReference>
<dbReference type="RefSeq" id="WP_261618234.1">
    <property type="nucleotide sequence ID" value="NZ_JALIDZ010000013.1"/>
</dbReference>